<organism evidence="1 2">
    <name type="scientific">Gigaspora margarita</name>
    <dbReference type="NCBI Taxonomy" id="4874"/>
    <lineage>
        <taxon>Eukaryota</taxon>
        <taxon>Fungi</taxon>
        <taxon>Fungi incertae sedis</taxon>
        <taxon>Mucoromycota</taxon>
        <taxon>Glomeromycotina</taxon>
        <taxon>Glomeromycetes</taxon>
        <taxon>Diversisporales</taxon>
        <taxon>Gigasporaceae</taxon>
        <taxon>Gigaspora</taxon>
    </lineage>
</organism>
<name>A0ABN7XFQ3_GIGMA</name>
<accession>A0ABN7XFQ3</accession>
<feature type="non-terminal residue" evidence="1">
    <location>
        <position position="1"/>
    </location>
</feature>
<comment type="caution">
    <text evidence="1">The sequence shown here is derived from an EMBL/GenBank/DDBJ whole genome shotgun (WGS) entry which is preliminary data.</text>
</comment>
<evidence type="ECO:0000313" key="2">
    <source>
        <dbReference type="Proteomes" id="UP000789901"/>
    </source>
</evidence>
<dbReference type="Proteomes" id="UP000789901">
    <property type="component" value="Unassembled WGS sequence"/>
</dbReference>
<dbReference type="EMBL" id="CAJVQB010126179">
    <property type="protein sequence ID" value="CAG8853570.1"/>
    <property type="molecule type" value="Genomic_DNA"/>
</dbReference>
<protein>
    <submittedName>
        <fullName evidence="1">29917_t:CDS:1</fullName>
    </submittedName>
</protein>
<feature type="non-terminal residue" evidence="1">
    <location>
        <position position="95"/>
    </location>
</feature>
<reference evidence="1 2" key="1">
    <citation type="submission" date="2021-06" db="EMBL/GenBank/DDBJ databases">
        <authorList>
            <person name="Kallberg Y."/>
            <person name="Tangrot J."/>
            <person name="Rosling A."/>
        </authorList>
    </citation>
    <scope>NUCLEOTIDE SEQUENCE [LARGE SCALE GENOMIC DNA]</scope>
    <source>
        <strain evidence="1 2">120-4 pot B 10/14</strain>
    </source>
</reference>
<keyword evidence="2" id="KW-1185">Reference proteome</keyword>
<proteinExistence type="predicted"/>
<gene>
    <name evidence="1" type="ORF">GMARGA_LOCUS42391</name>
</gene>
<sequence>NRATTGFKNHCSWTIRPERVMQEPCLKVTSCKDSLVKILLNQAKTLAFQAINGRYRSKLEKAQQVFMKFWYWTREITCLANINMAIAFLDWLELI</sequence>
<evidence type="ECO:0000313" key="1">
    <source>
        <dbReference type="EMBL" id="CAG8853570.1"/>
    </source>
</evidence>